<sequence>MCNFLQLHSSPEYFFCDPNSDLNFGSHTHTNCSLEMLNFSNKSDGSFTGGKFPCTFLLCKYLSCKVPPIKQLSLISFFFSYYYYYYQNEGITVKSPCCKLAQTAKHTWNY</sequence>
<dbReference type="Proteomes" id="UP001374535">
    <property type="component" value="Chromosome 5"/>
</dbReference>
<dbReference type="EMBL" id="CP144696">
    <property type="protein sequence ID" value="WVZ10262.1"/>
    <property type="molecule type" value="Genomic_DNA"/>
</dbReference>
<evidence type="ECO:0000313" key="2">
    <source>
        <dbReference type="Proteomes" id="UP001374535"/>
    </source>
</evidence>
<gene>
    <name evidence="1" type="ORF">V8G54_014792</name>
</gene>
<reference evidence="1 2" key="1">
    <citation type="journal article" date="2023" name="Life. Sci Alliance">
        <title>Evolutionary insights into 3D genome organization and epigenetic landscape of Vigna mungo.</title>
        <authorList>
            <person name="Junaid A."/>
            <person name="Singh B."/>
            <person name="Bhatia S."/>
        </authorList>
    </citation>
    <scope>NUCLEOTIDE SEQUENCE [LARGE SCALE GENOMIC DNA]</scope>
    <source>
        <strain evidence="1">Urdbean</strain>
    </source>
</reference>
<dbReference type="AlphaFoldDB" id="A0AAQ3RXS8"/>
<evidence type="ECO:0000313" key="1">
    <source>
        <dbReference type="EMBL" id="WVZ10262.1"/>
    </source>
</evidence>
<keyword evidence="2" id="KW-1185">Reference proteome</keyword>
<protein>
    <submittedName>
        <fullName evidence="1">Uncharacterized protein</fullName>
    </submittedName>
</protein>
<name>A0AAQ3RXS8_VIGMU</name>
<accession>A0AAQ3RXS8</accession>
<organism evidence="1 2">
    <name type="scientific">Vigna mungo</name>
    <name type="common">Black gram</name>
    <name type="synonym">Phaseolus mungo</name>
    <dbReference type="NCBI Taxonomy" id="3915"/>
    <lineage>
        <taxon>Eukaryota</taxon>
        <taxon>Viridiplantae</taxon>
        <taxon>Streptophyta</taxon>
        <taxon>Embryophyta</taxon>
        <taxon>Tracheophyta</taxon>
        <taxon>Spermatophyta</taxon>
        <taxon>Magnoliopsida</taxon>
        <taxon>eudicotyledons</taxon>
        <taxon>Gunneridae</taxon>
        <taxon>Pentapetalae</taxon>
        <taxon>rosids</taxon>
        <taxon>fabids</taxon>
        <taxon>Fabales</taxon>
        <taxon>Fabaceae</taxon>
        <taxon>Papilionoideae</taxon>
        <taxon>50 kb inversion clade</taxon>
        <taxon>NPAAA clade</taxon>
        <taxon>indigoferoid/millettioid clade</taxon>
        <taxon>Phaseoleae</taxon>
        <taxon>Vigna</taxon>
    </lineage>
</organism>
<proteinExistence type="predicted"/>